<accession>A0A6L8W7G1</accession>
<dbReference type="GO" id="GO:0006261">
    <property type="term" value="P:DNA-templated DNA replication"/>
    <property type="evidence" value="ECO:0007669"/>
    <property type="project" value="TreeGrafter"/>
</dbReference>
<dbReference type="Pfam" id="PF13177">
    <property type="entry name" value="DNA_pol3_delta2"/>
    <property type="match status" value="1"/>
</dbReference>
<dbReference type="PANTHER" id="PTHR11669:SF8">
    <property type="entry name" value="DNA POLYMERASE III SUBUNIT DELTA"/>
    <property type="match status" value="1"/>
</dbReference>
<keyword evidence="1" id="KW-0808">Transferase</keyword>
<dbReference type="Gene3D" id="3.40.50.300">
    <property type="entry name" value="P-loop containing nucleotide triphosphate hydrolases"/>
    <property type="match status" value="1"/>
</dbReference>
<dbReference type="EC" id="2.7.7.7" evidence="1"/>
<reference evidence="1 2" key="1">
    <citation type="submission" date="2019-12" db="EMBL/GenBank/DDBJ databases">
        <title>Snethiella sp. nov. sp. isolated from sea sand.</title>
        <authorList>
            <person name="Kim J."/>
            <person name="Jeong S.E."/>
            <person name="Jung H.S."/>
            <person name="Jeon C.O."/>
        </authorList>
    </citation>
    <scope>NUCLEOTIDE SEQUENCE [LARGE SCALE GENOMIC DNA]</scope>
    <source>
        <strain evidence="1 2">DP05</strain>
    </source>
</reference>
<dbReference type="AlphaFoldDB" id="A0A6L8W7G1"/>
<comment type="caution">
    <text evidence="1">The sequence shown here is derived from an EMBL/GenBank/DDBJ whole genome shotgun (WGS) entry which is preliminary data.</text>
</comment>
<keyword evidence="2" id="KW-1185">Reference proteome</keyword>
<dbReference type="PANTHER" id="PTHR11669">
    <property type="entry name" value="REPLICATION FACTOR C / DNA POLYMERASE III GAMMA-TAU SUBUNIT"/>
    <property type="match status" value="1"/>
</dbReference>
<protein>
    <submittedName>
        <fullName evidence="1">DNA polymerase III subunit delta</fullName>
        <ecNumber evidence="1">2.7.7.7</ecNumber>
    </submittedName>
</protein>
<dbReference type="InterPro" id="IPR027417">
    <property type="entry name" value="P-loop_NTPase"/>
</dbReference>
<dbReference type="RefSeq" id="WP_161315016.1">
    <property type="nucleotide sequence ID" value="NZ_WTUW01000002.1"/>
</dbReference>
<dbReference type="Proteomes" id="UP000476030">
    <property type="component" value="Unassembled WGS sequence"/>
</dbReference>
<dbReference type="NCBIfam" id="NF005677">
    <property type="entry name" value="PRK07471.1"/>
    <property type="match status" value="1"/>
</dbReference>
<dbReference type="GO" id="GO:0003887">
    <property type="term" value="F:DNA-directed DNA polymerase activity"/>
    <property type="evidence" value="ECO:0007669"/>
    <property type="project" value="UniProtKB-EC"/>
</dbReference>
<evidence type="ECO:0000313" key="1">
    <source>
        <dbReference type="EMBL" id="MZR30434.1"/>
    </source>
</evidence>
<gene>
    <name evidence="1" type="ORF">GQE98_07270</name>
</gene>
<dbReference type="InterPro" id="IPR050238">
    <property type="entry name" value="DNA_Rep/Repair_Clamp_Loader"/>
</dbReference>
<keyword evidence="1" id="KW-0548">Nucleotidyltransferase</keyword>
<organism evidence="1 2">
    <name type="scientific">Sneathiella litorea</name>
    <dbReference type="NCBI Taxonomy" id="2606216"/>
    <lineage>
        <taxon>Bacteria</taxon>
        <taxon>Pseudomonadati</taxon>
        <taxon>Pseudomonadota</taxon>
        <taxon>Alphaproteobacteria</taxon>
        <taxon>Sneathiellales</taxon>
        <taxon>Sneathiellaceae</taxon>
        <taxon>Sneathiella</taxon>
    </lineage>
</organism>
<dbReference type="GO" id="GO:0009360">
    <property type="term" value="C:DNA polymerase III complex"/>
    <property type="evidence" value="ECO:0007669"/>
    <property type="project" value="TreeGrafter"/>
</dbReference>
<dbReference type="EMBL" id="WTUW01000002">
    <property type="protein sequence ID" value="MZR30434.1"/>
    <property type="molecule type" value="Genomic_DNA"/>
</dbReference>
<name>A0A6L8W7G1_9PROT</name>
<evidence type="ECO:0000313" key="2">
    <source>
        <dbReference type="Proteomes" id="UP000476030"/>
    </source>
</evidence>
<proteinExistence type="predicted"/>
<sequence length="366" mass="40793">MTDLPISDKLDGYPHPQDTQRLFGHEAAEKLFLDNFLSGRFHHAWLITGARGVGKATFAYRAAKFLLSQLSSGGGGLFGPPESFDVPEDDPALSLIHAGSHPGLAVLRRQYDTKKKKFYTVIRIDEVRALSPFFQLTASEGSWRIVIIDPVDEMNASAANAILKILEEPPKKTLFLLVSHTPAGLLPTIRSRCRQLALRPLDDTNMRAVLAPHSENLSSDQLDMLLTLAEGSPGKAFRLLEAGGLDIFTALLDIFKGYPRLDAEKLHALADKSGLKDGETRYRSVCEIYPWWLTRLVRAASEEFASNNLVPGEAEIMKQMISHHSPSAWVELWEKGNDLIKRADSINLDRKQVVLNLFLNVERMGR</sequence>
<dbReference type="SUPFAM" id="SSF52540">
    <property type="entry name" value="P-loop containing nucleoside triphosphate hydrolases"/>
    <property type="match status" value="1"/>
</dbReference>